<evidence type="ECO:0000256" key="1">
    <source>
        <dbReference type="ARBA" id="ARBA00022723"/>
    </source>
</evidence>
<keyword evidence="2 4" id="KW-0863">Zinc-finger</keyword>
<dbReference type="AlphaFoldDB" id="A0A6B0S5M6"/>
<keyword evidence="3" id="KW-0862">Zinc</keyword>
<dbReference type="Proteomes" id="UP000322234">
    <property type="component" value="Unassembled WGS sequence"/>
</dbReference>
<keyword evidence="5" id="KW-0175">Coiled coil</keyword>
<feature type="coiled-coil region" evidence="5">
    <location>
        <begin position="508"/>
        <end position="538"/>
    </location>
</feature>
<feature type="region of interest" description="Disordered" evidence="6">
    <location>
        <begin position="313"/>
        <end position="354"/>
    </location>
</feature>
<dbReference type="Pfam" id="PF00628">
    <property type="entry name" value="PHD"/>
    <property type="match status" value="1"/>
</dbReference>
<accession>A0A6B0S5M6</accession>
<protein>
    <recommendedName>
        <fullName evidence="7">PHD-type domain-containing protein</fullName>
    </recommendedName>
</protein>
<dbReference type="SUPFAM" id="SSF57903">
    <property type="entry name" value="FYVE/PHD zinc finger"/>
    <property type="match status" value="1"/>
</dbReference>
<comment type="caution">
    <text evidence="8">The sequence shown here is derived from an EMBL/GenBank/DDBJ whole genome shotgun (WGS) entry which is preliminary data.</text>
</comment>
<dbReference type="InterPro" id="IPR013083">
    <property type="entry name" value="Znf_RING/FYVE/PHD"/>
</dbReference>
<sequence>MDLLGLLTDTFTKGILEGRPRRRTSSPASPGFDLVVAVVVSAVGGSSLTPGCASHCFTYVSEPVCGYRSGRSCGSEIPGNGALLWSGAGVVVFLLEKRMKQGLAEGPRLRGRGAWLRAKPRFCDEALGTITAVPVTGPQVSSLQRLAGQGAAVLPQVRPKTLIPDSLPVTPGRDRPPKQPPTFQKATVVSIKNPSPALPTANNTVSHVPAPSSQPRALPEPAAVSSPLSGAGVAYAIISTAPSNAAAMAPSTAVSMVSDSVKVQPLLISADNKVREGRLPSGPGEGLGSSLPVGPLRTPSPLHPIFQVIIIQSQVQPQPENTTESRAPTEEPNRGAQASNKRKEERPSSQENPEKIAFMVALGLVTTEHLEEIQSKRQERKRRSTANPAYSGLLETERKRLASNYLNTPLFLTARGKRFSCRAANEITHDELCAACKRGTNLQPCGTCPGAYHLSCLDPPLKTAPKGVWVCPKCQQKALKKDGGVPWTGMLAIVHSYVTHKTVKEEEKQKLLRRGSELQSERQQLEERDRRLASAVKKCLELKTSLLARQRGTQSSLDRLRALLRLIQGDQMLQVTMTTTSPAPLLAGPWTKPSAAAMHSALQHPQGHN</sequence>
<name>A0A6B0S5M6_9CETA</name>
<feature type="region of interest" description="Disordered" evidence="6">
    <location>
        <begin position="372"/>
        <end position="392"/>
    </location>
</feature>
<evidence type="ECO:0000256" key="3">
    <source>
        <dbReference type="ARBA" id="ARBA00022833"/>
    </source>
</evidence>
<evidence type="ECO:0000256" key="2">
    <source>
        <dbReference type="ARBA" id="ARBA00022771"/>
    </source>
</evidence>
<gene>
    <name evidence="8" type="ORF">E5288_WYG005090</name>
</gene>
<dbReference type="GO" id="GO:0008270">
    <property type="term" value="F:zinc ion binding"/>
    <property type="evidence" value="ECO:0007669"/>
    <property type="project" value="UniProtKB-KW"/>
</dbReference>
<proteinExistence type="predicted"/>
<feature type="region of interest" description="Disordered" evidence="6">
    <location>
        <begin position="163"/>
        <end position="182"/>
    </location>
</feature>
<dbReference type="InterPro" id="IPR011011">
    <property type="entry name" value="Znf_FYVE_PHD"/>
</dbReference>
<evidence type="ECO:0000313" key="8">
    <source>
        <dbReference type="EMBL" id="MXQ95286.1"/>
    </source>
</evidence>
<evidence type="ECO:0000256" key="5">
    <source>
        <dbReference type="SAM" id="Coils"/>
    </source>
</evidence>
<dbReference type="Gene3D" id="3.30.40.10">
    <property type="entry name" value="Zinc/RING finger domain, C3HC4 (zinc finger)"/>
    <property type="match status" value="1"/>
</dbReference>
<dbReference type="EMBL" id="VBQZ03000132">
    <property type="protein sequence ID" value="MXQ95286.1"/>
    <property type="molecule type" value="Genomic_DNA"/>
</dbReference>
<keyword evidence="9" id="KW-1185">Reference proteome</keyword>
<dbReference type="InterPro" id="IPR001965">
    <property type="entry name" value="Znf_PHD"/>
</dbReference>
<feature type="region of interest" description="Disordered" evidence="6">
    <location>
        <begin position="195"/>
        <end position="225"/>
    </location>
</feature>
<feature type="domain" description="PHD-type" evidence="7">
    <location>
        <begin position="430"/>
        <end position="477"/>
    </location>
</feature>
<evidence type="ECO:0000256" key="6">
    <source>
        <dbReference type="SAM" id="MobiDB-lite"/>
    </source>
</evidence>
<dbReference type="InterPro" id="IPR019787">
    <property type="entry name" value="Znf_PHD-finger"/>
</dbReference>
<feature type="compositionally biased region" description="Polar residues" evidence="6">
    <location>
        <begin position="200"/>
        <end position="215"/>
    </location>
</feature>
<keyword evidence="1" id="KW-0479">Metal-binding</keyword>
<reference evidence="8" key="1">
    <citation type="submission" date="2019-10" db="EMBL/GenBank/DDBJ databases">
        <title>The sequence and de novo assembly of the wild yak genome.</title>
        <authorList>
            <person name="Liu Y."/>
        </authorList>
    </citation>
    <scope>NUCLEOTIDE SEQUENCE [LARGE SCALE GENOMIC DNA]</scope>
    <source>
        <strain evidence="8">WY2019</strain>
    </source>
</reference>
<organism evidence="8 9">
    <name type="scientific">Bos mutus</name>
    <name type="common">wild yak</name>
    <dbReference type="NCBI Taxonomy" id="72004"/>
    <lineage>
        <taxon>Eukaryota</taxon>
        <taxon>Metazoa</taxon>
        <taxon>Chordata</taxon>
        <taxon>Craniata</taxon>
        <taxon>Vertebrata</taxon>
        <taxon>Euteleostomi</taxon>
        <taxon>Mammalia</taxon>
        <taxon>Eutheria</taxon>
        <taxon>Laurasiatheria</taxon>
        <taxon>Artiodactyla</taxon>
        <taxon>Ruminantia</taxon>
        <taxon>Pecora</taxon>
        <taxon>Bovidae</taxon>
        <taxon>Bovinae</taxon>
        <taxon>Bos</taxon>
    </lineage>
</organism>
<dbReference type="SMART" id="SM00249">
    <property type="entry name" value="PHD"/>
    <property type="match status" value="1"/>
</dbReference>
<feature type="compositionally biased region" description="Basic and acidic residues" evidence="6">
    <location>
        <begin position="341"/>
        <end position="354"/>
    </location>
</feature>
<dbReference type="PANTHER" id="PTHR24102">
    <property type="entry name" value="PHD FINGER PROTEIN"/>
    <property type="match status" value="1"/>
</dbReference>
<evidence type="ECO:0000256" key="4">
    <source>
        <dbReference type="PROSITE-ProRule" id="PRU00146"/>
    </source>
</evidence>
<dbReference type="PROSITE" id="PS50016">
    <property type="entry name" value="ZF_PHD_2"/>
    <property type="match status" value="1"/>
</dbReference>
<evidence type="ECO:0000259" key="7">
    <source>
        <dbReference type="PROSITE" id="PS50016"/>
    </source>
</evidence>
<evidence type="ECO:0000313" key="9">
    <source>
        <dbReference type="Proteomes" id="UP000322234"/>
    </source>
</evidence>
<feature type="region of interest" description="Disordered" evidence="6">
    <location>
        <begin position="274"/>
        <end position="293"/>
    </location>
</feature>
<dbReference type="PANTHER" id="PTHR24102:SF18">
    <property type="entry name" value="PHD FINGER PROTEIN 21B"/>
    <property type="match status" value="1"/>
</dbReference>